<dbReference type="EMBL" id="CAJNOJ010000287">
    <property type="protein sequence ID" value="CAF1370959.1"/>
    <property type="molecule type" value="Genomic_DNA"/>
</dbReference>
<evidence type="ECO:0000313" key="5">
    <source>
        <dbReference type="Proteomes" id="UP000663828"/>
    </source>
</evidence>
<comment type="caution">
    <text evidence="3">The sequence shown here is derived from an EMBL/GenBank/DDBJ whole genome shotgun (WGS) entry which is preliminary data.</text>
</comment>
<gene>
    <name evidence="4" type="ORF">EDS130_LOCUS34371</name>
    <name evidence="3" type="ORF">XAT740_LOCUS31453</name>
</gene>
<protein>
    <submittedName>
        <fullName evidence="3">Uncharacterized protein</fullName>
    </submittedName>
</protein>
<keyword evidence="2" id="KW-1133">Transmembrane helix</keyword>
<organism evidence="3 5">
    <name type="scientific">Adineta ricciae</name>
    <name type="common">Rotifer</name>
    <dbReference type="NCBI Taxonomy" id="249248"/>
    <lineage>
        <taxon>Eukaryota</taxon>
        <taxon>Metazoa</taxon>
        <taxon>Spiralia</taxon>
        <taxon>Gnathifera</taxon>
        <taxon>Rotifera</taxon>
        <taxon>Eurotatoria</taxon>
        <taxon>Bdelloidea</taxon>
        <taxon>Adinetida</taxon>
        <taxon>Adinetidae</taxon>
        <taxon>Adineta</taxon>
    </lineage>
</organism>
<accession>A0A815HCN2</accession>
<feature type="compositionally biased region" description="Low complexity" evidence="1">
    <location>
        <begin position="30"/>
        <end position="46"/>
    </location>
</feature>
<keyword evidence="2" id="KW-0472">Membrane</keyword>
<keyword evidence="5" id="KW-1185">Reference proteome</keyword>
<dbReference type="AlphaFoldDB" id="A0A815HCN2"/>
<feature type="transmembrane region" description="Helical" evidence="2">
    <location>
        <begin position="53"/>
        <end position="77"/>
    </location>
</feature>
<proteinExistence type="predicted"/>
<reference evidence="3" key="1">
    <citation type="submission" date="2021-02" db="EMBL/GenBank/DDBJ databases">
        <authorList>
            <person name="Nowell W R."/>
        </authorList>
    </citation>
    <scope>NUCLEOTIDE SEQUENCE</scope>
</reference>
<feature type="region of interest" description="Disordered" evidence="1">
    <location>
        <begin position="26"/>
        <end position="46"/>
    </location>
</feature>
<name>A0A815HCN2_ADIRI</name>
<evidence type="ECO:0000313" key="3">
    <source>
        <dbReference type="EMBL" id="CAF1350453.1"/>
    </source>
</evidence>
<keyword evidence="2" id="KW-0812">Transmembrane</keyword>
<dbReference type="Proteomes" id="UP000663828">
    <property type="component" value="Unassembled WGS sequence"/>
</dbReference>
<evidence type="ECO:0000256" key="1">
    <source>
        <dbReference type="SAM" id="MobiDB-lite"/>
    </source>
</evidence>
<dbReference type="EMBL" id="CAJNOR010002866">
    <property type="protein sequence ID" value="CAF1350453.1"/>
    <property type="molecule type" value="Genomic_DNA"/>
</dbReference>
<evidence type="ECO:0000256" key="2">
    <source>
        <dbReference type="SAM" id="Phobius"/>
    </source>
</evidence>
<evidence type="ECO:0000313" key="4">
    <source>
        <dbReference type="EMBL" id="CAF1370959.1"/>
    </source>
</evidence>
<dbReference type="Proteomes" id="UP000663852">
    <property type="component" value="Unassembled WGS sequence"/>
</dbReference>
<sequence length="91" mass="9514">MRTIQYIVIIGILSAVIVDGRRSGSSARYTSRGGSSVRTGSSGGSSCNADSCAYIGIIVGCIGGAILLGGVILLVYFKRDKIPICKPLRYN</sequence>